<evidence type="ECO:0000256" key="6">
    <source>
        <dbReference type="ARBA" id="ARBA00022553"/>
    </source>
</evidence>
<dbReference type="GO" id="GO:0005686">
    <property type="term" value="C:U2 snRNP"/>
    <property type="evidence" value="ECO:0007669"/>
    <property type="project" value="TreeGrafter"/>
</dbReference>
<keyword evidence="8" id="KW-0747">Spliceosome</keyword>
<evidence type="ECO:0000256" key="12">
    <source>
        <dbReference type="ARBA" id="ARBA00022884"/>
    </source>
</evidence>
<dbReference type="PANTHER" id="PTHR15608">
    <property type="entry name" value="SPLICING FACTOR U2AF-ASSOCIATED PROTEIN 2"/>
    <property type="match status" value="1"/>
</dbReference>
<dbReference type="InterPro" id="IPR034392">
    <property type="entry name" value="TatSF1-like_RRM1"/>
</dbReference>
<dbReference type="GO" id="GO:0003723">
    <property type="term" value="F:RNA binding"/>
    <property type="evidence" value="ECO:0007669"/>
    <property type="project" value="UniProtKB-UniRule"/>
</dbReference>
<keyword evidence="10" id="KW-0227">DNA damage</keyword>
<dbReference type="GO" id="GO:0000398">
    <property type="term" value="P:mRNA splicing, via spliceosome"/>
    <property type="evidence" value="ECO:0007669"/>
    <property type="project" value="InterPro"/>
</dbReference>
<keyword evidence="15" id="KW-0010">Activator</keyword>
<evidence type="ECO:0000256" key="1">
    <source>
        <dbReference type="ARBA" id="ARBA00004123"/>
    </source>
</evidence>
<keyword evidence="7" id="KW-0507">mRNA processing</keyword>
<dbReference type="Proteomes" id="UP001497497">
    <property type="component" value="Unassembled WGS sequence"/>
</dbReference>
<evidence type="ECO:0000256" key="11">
    <source>
        <dbReference type="ARBA" id="ARBA00022843"/>
    </source>
</evidence>
<keyword evidence="18" id="KW-0234">DNA repair</keyword>
<feature type="compositionally biased region" description="Acidic residues" evidence="23">
    <location>
        <begin position="627"/>
        <end position="643"/>
    </location>
</feature>
<proteinExistence type="inferred from homology"/>
<evidence type="ECO:0000256" key="16">
    <source>
        <dbReference type="ARBA" id="ARBA00023163"/>
    </source>
</evidence>
<feature type="compositionally biased region" description="Basic and acidic residues" evidence="23">
    <location>
        <begin position="209"/>
        <end position="236"/>
    </location>
</feature>
<gene>
    <name evidence="25" type="ORF">GSLYS_00006825001</name>
</gene>
<dbReference type="SMART" id="SM00360">
    <property type="entry name" value="RRM"/>
    <property type="match status" value="2"/>
</dbReference>
<comment type="similarity">
    <text evidence="3">Belongs to the HTATSF1 family.</text>
</comment>
<organism evidence="25 26">
    <name type="scientific">Lymnaea stagnalis</name>
    <name type="common">Great pond snail</name>
    <name type="synonym">Helix stagnalis</name>
    <dbReference type="NCBI Taxonomy" id="6523"/>
    <lineage>
        <taxon>Eukaryota</taxon>
        <taxon>Metazoa</taxon>
        <taxon>Spiralia</taxon>
        <taxon>Lophotrochozoa</taxon>
        <taxon>Mollusca</taxon>
        <taxon>Gastropoda</taxon>
        <taxon>Heterobranchia</taxon>
        <taxon>Euthyneura</taxon>
        <taxon>Panpulmonata</taxon>
        <taxon>Hygrophila</taxon>
        <taxon>Lymnaeoidea</taxon>
        <taxon>Lymnaeidae</taxon>
        <taxon>Lymnaea</taxon>
    </lineage>
</organism>
<sequence>MADEVEEDEFELQLRQEELARLAKEDGAALSRGLCYTDDDGTVMEWDYERKAYFPKIDADFIAQYQINYGTSYGQQASELTEDQKKSQSEEYWRNYYNVYSKEQPPLPKLDDEGNPVEEEEDDEGKEKKSADKVVASSTKQTPADNTQTASSFESSDPTSDEHYEYNLYYYGKEYADQYRDYYKEHPDAEALPDFIAQSAAAAASGVGKKQDDGKKGKKKKEETGEKRKEPPREEGWFEIDPESSTQVYVSELPLDITDDEFKELMSKCGLVMFDPLTQKPKLKLYKDQEGNMKGDGLCTYIKPESVTLAFQLLDGKELRGKTISVERARFELKGQFDPKKKKKKLSNKAKQKMKEKQQKLFDWRFDKSIFQRGKHERTVILKNMFNIQEFEENPALINELRADVREECQKFGDVKKVFLYDRNPEGVISVTFKEPEEADACIAALNGRWFAKNRVVAFTHDGKTKYDVVETEEERAKRLKDWEAFLEGKKRKEDEAACAKAAESDASCGFDVQLGGQLDTDPDTRDSGMGTRITQQEKNETSVAGESDDDTVGREQRNISGVDVAGRGCGIDDALGVRDASVVSTYTEHVPVGDNEDINAKDGGGDEDENVNDGGDNEGQNVKDDGDGEDESIEEPSCEGSR</sequence>
<feature type="region of interest" description="Disordered" evidence="23">
    <location>
        <begin position="200"/>
        <end position="237"/>
    </location>
</feature>
<evidence type="ECO:0000259" key="24">
    <source>
        <dbReference type="PROSITE" id="PS50102"/>
    </source>
</evidence>
<dbReference type="GO" id="GO:0006281">
    <property type="term" value="P:DNA repair"/>
    <property type="evidence" value="ECO:0007669"/>
    <property type="project" value="UniProtKB-KW"/>
</dbReference>
<name>A0AAV2HFT2_LYMST</name>
<evidence type="ECO:0000256" key="4">
    <source>
        <dbReference type="ARBA" id="ARBA00022454"/>
    </source>
</evidence>
<evidence type="ECO:0000256" key="5">
    <source>
        <dbReference type="ARBA" id="ARBA00022499"/>
    </source>
</evidence>
<dbReference type="SUPFAM" id="SSF54928">
    <property type="entry name" value="RNA-binding domain, RBD"/>
    <property type="match status" value="1"/>
</dbReference>
<comment type="caution">
    <text evidence="25">The sequence shown here is derived from an EMBL/GenBank/DDBJ whole genome shotgun (WGS) entry which is preliminary data.</text>
</comment>
<dbReference type="InterPro" id="IPR035979">
    <property type="entry name" value="RBD_domain_sf"/>
</dbReference>
<comment type="subunit">
    <text evidence="20">Component of the 17S U2 SnRNP complex, a ribonucleoprotein complex that contains small nuclear RNA (snRNA) U2 and a number of specific proteins. Within the 17S U2 SnRNP complex, interacts (via UHM region) directly with SF3B1. Component of a complex which is at least composed of HTATSF1/Tat-SF1, the P-TEFb complex components CDK9 and CCNT1, RNA polymerase II, SUPT5H, and NCL/nucleolin. Interacts with GTF2F2/RAP30 and POLR2A. Interacts with TCERG1/CA150. Interacts with (poly-ADP-ribosylated) RPA1; promoting HTATSF1 recruitment to DNA damage sites. Interacts (when phosphorylated) with TOPBP1; promoting recruitment of TOPBP1 to DNA damage sites during S-phase.</text>
</comment>
<dbReference type="FunFam" id="3.30.70.330:FF:000105">
    <property type="entry name" value="HIV Tat-specific factor 1 homolog"/>
    <property type="match status" value="1"/>
</dbReference>
<evidence type="ECO:0000256" key="18">
    <source>
        <dbReference type="ARBA" id="ARBA00023204"/>
    </source>
</evidence>
<feature type="domain" description="RRM" evidence="24">
    <location>
        <begin position="246"/>
        <end position="331"/>
    </location>
</feature>
<keyword evidence="6" id="KW-0597">Phosphoprotein</keyword>
<dbReference type="CDD" id="cd12282">
    <property type="entry name" value="RRM2_TatSF1_like"/>
    <property type="match status" value="1"/>
</dbReference>
<accession>A0AAV2HFT2</accession>
<keyword evidence="19" id="KW-0539">Nucleus</keyword>
<evidence type="ECO:0000256" key="21">
    <source>
        <dbReference type="ARBA" id="ARBA00073773"/>
    </source>
</evidence>
<dbReference type="InterPro" id="IPR012677">
    <property type="entry name" value="Nucleotide-bd_a/b_plait_sf"/>
</dbReference>
<evidence type="ECO:0000256" key="20">
    <source>
        <dbReference type="ARBA" id="ARBA00062124"/>
    </source>
</evidence>
<dbReference type="InterPro" id="IPR000504">
    <property type="entry name" value="RRM_dom"/>
</dbReference>
<keyword evidence="26" id="KW-1185">Reference proteome</keyword>
<dbReference type="CDD" id="cd12281">
    <property type="entry name" value="RRM1_TatSF1_like"/>
    <property type="match status" value="1"/>
</dbReference>
<keyword evidence="4" id="KW-0158">Chromosome</keyword>
<feature type="region of interest" description="Disordered" evidence="23">
    <location>
        <begin position="587"/>
        <end position="643"/>
    </location>
</feature>
<dbReference type="GO" id="GO:0005684">
    <property type="term" value="C:U2-type spliceosomal complex"/>
    <property type="evidence" value="ECO:0007669"/>
    <property type="project" value="TreeGrafter"/>
</dbReference>
<evidence type="ECO:0000256" key="2">
    <source>
        <dbReference type="ARBA" id="ARBA00004286"/>
    </source>
</evidence>
<keyword evidence="11" id="KW-0832">Ubl conjugation</keyword>
<dbReference type="AlphaFoldDB" id="A0AAV2HFT2"/>
<comment type="subcellular location">
    <subcellularLocation>
        <location evidence="2">Chromosome</location>
    </subcellularLocation>
    <subcellularLocation>
        <location evidence="1">Nucleus</location>
    </subcellularLocation>
</comment>
<evidence type="ECO:0000313" key="26">
    <source>
        <dbReference type="Proteomes" id="UP001497497"/>
    </source>
</evidence>
<reference evidence="25 26" key="1">
    <citation type="submission" date="2024-04" db="EMBL/GenBank/DDBJ databases">
        <authorList>
            <consortium name="Genoscope - CEA"/>
            <person name="William W."/>
        </authorList>
    </citation>
    <scope>NUCLEOTIDE SEQUENCE [LARGE SCALE GENOMIC DNA]</scope>
</reference>
<dbReference type="GO" id="GO:0005694">
    <property type="term" value="C:chromosome"/>
    <property type="evidence" value="ECO:0007669"/>
    <property type="project" value="UniProtKB-SubCell"/>
</dbReference>
<evidence type="ECO:0000256" key="8">
    <source>
        <dbReference type="ARBA" id="ARBA00022728"/>
    </source>
</evidence>
<feature type="compositionally biased region" description="Polar residues" evidence="23">
    <location>
        <begin position="136"/>
        <end position="158"/>
    </location>
</feature>
<dbReference type="FunFam" id="3.30.70.330:FF:000202">
    <property type="entry name" value="HIV Tat-specific factor 1"/>
    <property type="match status" value="1"/>
</dbReference>
<keyword evidence="12 22" id="KW-0694">RNA-binding</keyword>
<evidence type="ECO:0000256" key="19">
    <source>
        <dbReference type="ARBA" id="ARBA00023242"/>
    </source>
</evidence>
<dbReference type="PANTHER" id="PTHR15608:SF0">
    <property type="entry name" value="HIV TAT-SPECIFIC FACTOR 1"/>
    <property type="match status" value="1"/>
</dbReference>
<dbReference type="Gene3D" id="3.30.70.330">
    <property type="match status" value="2"/>
</dbReference>
<dbReference type="InterPro" id="IPR034393">
    <property type="entry name" value="TatSF1-like"/>
</dbReference>
<dbReference type="PROSITE" id="PS50102">
    <property type="entry name" value="RRM"/>
    <property type="match status" value="2"/>
</dbReference>
<dbReference type="Pfam" id="PF00076">
    <property type="entry name" value="RRM_1"/>
    <property type="match status" value="2"/>
</dbReference>
<evidence type="ECO:0000256" key="10">
    <source>
        <dbReference type="ARBA" id="ARBA00022763"/>
    </source>
</evidence>
<keyword evidence="5" id="KW-1017">Isopeptide bond</keyword>
<evidence type="ECO:0000256" key="23">
    <source>
        <dbReference type="SAM" id="MobiDB-lite"/>
    </source>
</evidence>
<keyword evidence="16" id="KW-0804">Transcription</keyword>
<evidence type="ECO:0000256" key="3">
    <source>
        <dbReference type="ARBA" id="ARBA00007747"/>
    </source>
</evidence>
<dbReference type="EMBL" id="CAXITT010000125">
    <property type="protein sequence ID" value="CAL1532807.1"/>
    <property type="molecule type" value="Genomic_DNA"/>
</dbReference>
<keyword evidence="14" id="KW-0805">Transcription regulation</keyword>
<feature type="compositionally biased region" description="Acidic residues" evidence="23">
    <location>
        <begin position="113"/>
        <end position="124"/>
    </location>
</feature>
<evidence type="ECO:0000256" key="14">
    <source>
        <dbReference type="ARBA" id="ARBA00023015"/>
    </source>
</evidence>
<keyword evidence="17" id="KW-0508">mRNA splicing</keyword>
<evidence type="ECO:0000256" key="17">
    <source>
        <dbReference type="ARBA" id="ARBA00023187"/>
    </source>
</evidence>
<protein>
    <recommendedName>
        <fullName evidence="21">17S U2 SnRNP complex component HTATSF1</fullName>
    </recommendedName>
</protein>
<evidence type="ECO:0000256" key="13">
    <source>
        <dbReference type="ARBA" id="ARBA00022990"/>
    </source>
</evidence>
<feature type="region of interest" description="Disordered" evidence="23">
    <location>
        <begin position="516"/>
        <end position="559"/>
    </location>
</feature>
<keyword evidence="9" id="KW-0677">Repeat</keyword>
<evidence type="ECO:0000256" key="22">
    <source>
        <dbReference type="PROSITE-ProRule" id="PRU00176"/>
    </source>
</evidence>
<feature type="region of interest" description="Disordered" evidence="23">
    <location>
        <begin position="97"/>
        <end position="162"/>
    </location>
</feature>
<evidence type="ECO:0000313" key="25">
    <source>
        <dbReference type="EMBL" id="CAL1532807.1"/>
    </source>
</evidence>
<keyword evidence="13" id="KW-0007">Acetylation</keyword>
<evidence type="ECO:0000256" key="7">
    <source>
        <dbReference type="ARBA" id="ARBA00022664"/>
    </source>
</evidence>
<feature type="domain" description="RRM" evidence="24">
    <location>
        <begin position="378"/>
        <end position="464"/>
    </location>
</feature>
<evidence type="ECO:0000256" key="15">
    <source>
        <dbReference type="ARBA" id="ARBA00023159"/>
    </source>
</evidence>
<evidence type="ECO:0000256" key="9">
    <source>
        <dbReference type="ARBA" id="ARBA00022737"/>
    </source>
</evidence>